<gene>
    <name evidence="5" type="primary">PCLO</name>
</gene>
<feature type="region of interest" description="Disordered" evidence="3">
    <location>
        <begin position="994"/>
        <end position="1014"/>
    </location>
</feature>
<feature type="region of interest" description="Disordered" evidence="3">
    <location>
        <begin position="3206"/>
        <end position="3230"/>
    </location>
</feature>
<evidence type="ECO:0000259" key="4">
    <source>
        <dbReference type="PROSITE" id="PS50106"/>
    </source>
</evidence>
<dbReference type="Gene3D" id="2.30.42.10">
    <property type="match status" value="1"/>
</dbReference>
<reference evidence="5" key="2">
    <citation type="submission" date="2025-08" db="UniProtKB">
        <authorList>
            <consortium name="Ensembl"/>
        </authorList>
    </citation>
    <scope>IDENTIFICATION</scope>
</reference>
<feature type="compositionally biased region" description="Basic and acidic residues" evidence="3">
    <location>
        <begin position="148"/>
        <end position="159"/>
    </location>
</feature>
<feature type="region of interest" description="Disordered" evidence="3">
    <location>
        <begin position="3559"/>
        <end position="3584"/>
    </location>
</feature>
<feature type="region of interest" description="Disordered" evidence="3">
    <location>
        <begin position="2127"/>
        <end position="2156"/>
    </location>
</feature>
<keyword evidence="2" id="KW-0539">Nucleus</keyword>
<name>A0AAR2JYM3_PYGNA</name>
<dbReference type="GO" id="GO:0043484">
    <property type="term" value="P:regulation of RNA splicing"/>
    <property type="evidence" value="ECO:0007669"/>
    <property type="project" value="TreeGrafter"/>
</dbReference>
<feature type="compositionally biased region" description="Basic and acidic residues" evidence="3">
    <location>
        <begin position="1500"/>
        <end position="1511"/>
    </location>
</feature>
<feature type="compositionally biased region" description="Basic and acidic residues" evidence="3">
    <location>
        <begin position="3569"/>
        <end position="3584"/>
    </location>
</feature>
<dbReference type="InterPro" id="IPR036034">
    <property type="entry name" value="PDZ_sf"/>
</dbReference>
<dbReference type="Proteomes" id="UP001501920">
    <property type="component" value="Chromosome 5"/>
</dbReference>
<dbReference type="GO" id="GO:0005634">
    <property type="term" value="C:nucleus"/>
    <property type="evidence" value="ECO:0007669"/>
    <property type="project" value="UniProtKB-SubCell"/>
</dbReference>
<evidence type="ECO:0000313" key="6">
    <source>
        <dbReference type="Proteomes" id="UP001501920"/>
    </source>
</evidence>
<dbReference type="GeneTree" id="ENSGT00940000154902"/>
<proteinExistence type="predicted"/>
<reference evidence="5" key="3">
    <citation type="submission" date="2025-09" db="UniProtKB">
        <authorList>
            <consortium name="Ensembl"/>
        </authorList>
    </citation>
    <scope>IDENTIFICATION</scope>
</reference>
<feature type="domain" description="PDZ" evidence="4">
    <location>
        <begin position="23"/>
        <end position="79"/>
    </location>
</feature>
<evidence type="ECO:0000256" key="1">
    <source>
        <dbReference type="ARBA" id="ARBA00004123"/>
    </source>
</evidence>
<feature type="region of interest" description="Disordered" evidence="3">
    <location>
        <begin position="3639"/>
        <end position="3661"/>
    </location>
</feature>
<dbReference type="PANTHER" id="PTHR23348">
    <property type="entry name" value="PERIAXIN/AHNAK"/>
    <property type="match status" value="1"/>
</dbReference>
<dbReference type="PANTHER" id="PTHR23348:SF41">
    <property type="entry name" value="NEUROBLAST DIFFERENTIATION-ASSOCIATED PROTEIN AHNAK"/>
    <property type="match status" value="1"/>
</dbReference>
<evidence type="ECO:0000313" key="5">
    <source>
        <dbReference type="Ensembl" id="ENSPNAP00000057163.1"/>
    </source>
</evidence>
<feature type="region of interest" description="Disordered" evidence="3">
    <location>
        <begin position="4564"/>
        <end position="4683"/>
    </location>
</feature>
<feature type="region of interest" description="Disordered" evidence="3">
    <location>
        <begin position="4890"/>
        <end position="4916"/>
    </location>
</feature>
<accession>A0AAR2JYM3</accession>
<feature type="region of interest" description="Disordered" evidence="3">
    <location>
        <begin position="2990"/>
        <end position="3014"/>
    </location>
</feature>
<feature type="region of interest" description="Disordered" evidence="3">
    <location>
        <begin position="1472"/>
        <end position="1511"/>
    </location>
</feature>
<feature type="region of interest" description="Disordered" evidence="3">
    <location>
        <begin position="3327"/>
        <end position="3353"/>
    </location>
</feature>
<evidence type="ECO:0000256" key="3">
    <source>
        <dbReference type="SAM" id="MobiDB-lite"/>
    </source>
</evidence>
<protein>
    <recommendedName>
        <fullName evidence="4">PDZ domain-containing protein</fullName>
    </recommendedName>
</protein>
<dbReference type="PROSITE" id="PS50106">
    <property type="entry name" value="PDZ"/>
    <property type="match status" value="1"/>
</dbReference>
<reference evidence="5 6" key="1">
    <citation type="submission" date="2020-10" db="EMBL/GenBank/DDBJ databases">
        <title>Pygocentrus nattereri (red-bellied piranha) genome, fPygNat1, primary haplotype.</title>
        <authorList>
            <person name="Myers G."/>
            <person name="Meyer A."/>
            <person name="Karagic N."/>
            <person name="Pippel M."/>
            <person name="Winkler S."/>
            <person name="Tracey A."/>
            <person name="Wood J."/>
            <person name="Formenti G."/>
            <person name="Howe K."/>
            <person name="Fedrigo O."/>
            <person name="Jarvis E.D."/>
        </authorList>
    </citation>
    <scope>NUCLEOTIDE SEQUENCE [LARGE SCALE GENOMIC DNA]</scope>
</reference>
<feature type="compositionally biased region" description="Basic residues" evidence="3">
    <location>
        <begin position="182"/>
        <end position="195"/>
    </location>
</feature>
<feature type="region of interest" description="Disordered" evidence="3">
    <location>
        <begin position="792"/>
        <end position="824"/>
    </location>
</feature>
<feature type="region of interest" description="Disordered" evidence="3">
    <location>
        <begin position="2567"/>
        <end position="2586"/>
    </location>
</feature>
<feature type="region of interest" description="Disordered" evidence="3">
    <location>
        <begin position="2340"/>
        <end position="2369"/>
    </location>
</feature>
<dbReference type="InterPro" id="IPR052082">
    <property type="entry name" value="Myelin_sheath_structural"/>
</dbReference>
<feature type="compositionally biased region" description="Basic and acidic residues" evidence="3">
    <location>
        <begin position="4638"/>
        <end position="4671"/>
    </location>
</feature>
<feature type="region of interest" description="Disordered" evidence="3">
    <location>
        <begin position="3425"/>
        <end position="3447"/>
    </location>
</feature>
<feature type="compositionally biased region" description="Basic residues" evidence="3">
    <location>
        <begin position="137"/>
        <end position="147"/>
    </location>
</feature>
<feature type="region of interest" description="Disordered" evidence="3">
    <location>
        <begin position="639"/>
        <end position="660"/>
    </location>
</feature>
<sequence length="4916" mass="531920">MSETEDSEAGMIVKTVKETCAEGLVVTGGGKEGIFIKEVKPDSPASKHLTAKEGDQILSATVFFDNVSYEDALQILEHAQPYKMELCLRRKMESTMLEDDEIVHPESNERGSPAMRSPRKKKHQDRISWPKFPSFGKGHRAQFKRSHSTSEAEEHKKLEMSPPTSDTESPLKSPLKSPGGKDKKKKQKIKMKMKSPRSMSVEESQRNQKELTSENLIVLEDEQVGDILDEKLPEKSVTKVAEISKDDKEGEYGDSSKIVNEVLGLSGMESQHRVHLISLSNTLKTTDISDALAEASADDMMTSDEGKIQRSEMKFSIFQKDQSKIGVDSQSTTILEMSRIPDPSAHDTIVVSHGAISQAEGEASQLVTDFKTEVISKDSSEINLGSRDMKMSMHKLDVSADLPDIGVLKQSPRPVGEKQWKEGTIFENEIYGIRTRGPLADIVTSKSHFTSPVNGLQFTPPDSSEMIRESNMSETITVISQPQLNDPSAVSAVDAKDPHLEIKTSRLPTESTIHGILAGLDKKSESKFKAPKVDLTGHVIQEPVKMTHLPKREDIEIPGMEDKKSRPSLQTPGIKVPKIEKIINITKDKEIQAQQTDEEFNVEDVKEAVSKFPALKLPEGDITGVLVQREITIMEMKGDKTSATPRGSPRKISGASADSSITVTKSKIGEEKSSASHKDTVIKIPKVEPPYADEQTVTMTKIDYSKPNVETQQTKADKLLIRDDGQIDVKFKLPKREDIEIPGMEAIEESTAQKTDMKVIKDQHHTAELQGMYSSLLVEQPSVQITVQSDIEMSKRHKTHKHGDKKGQEKKSKKPKVSMPGFGITKPDIRFPDVGIEIPKNDVPAKKYTGEIREKLEADVPHSDIKPKDISHPEHTDLELYRMENTSSMLDQKTTDDFQITVYNKTESINLTEFDDFTVKAPKAASDISVVDVQDIKLKQLAGSADIKCPEKDKEGHFVYVDMKAQDIKTEGQGRKFKLPKFEISFPEVKAPKISASKKEDDSKTEVPATHGEMPYVQIEKEADLLELHSKGLEMKVQRPTFQFPKFGFSKSQSKEKEADMSVLTTDISILEGSTDGANTDITATVCDAGQKDESKVGASINVELPSIRTSKLEAKTPTDISAMEVHVKGPEEELKLKAKPPSFDRDLKLPAKPPSEPEKCIRDTQVKLAAEPQSADIKALEMHKEKKSVDMKAQDIQTEGQLSKFKLPKFGIKLPEIKTPKIDLSGAKTELEISLPERKAETHSQDEVQDVKNNVKADVPELDSRGSGVKAEQTNFSFHRFGFSKSEVKISDTDVNLPNIDVSLPEGRADLEKTNTNITVSIVDTGKKDETKSGYPAKFKIPSITLPKFGTKAGSEAKDISAVDAQAKGTEISLKEKEIKLSAKVPDVKLQEKSVDMKPQSIQNEGQGSKFTLPKFGINLPEVKGPKIGSVGLSATKTETDISLPEVKMEVHPPDIELQEGVIEVEPEIDSKGSDVSLPKGNVELEGPNTDITLSMEDTGQKDETKFDSPTKFKLPSITLPKFGAKAPKGIVEISAVDVQAKGPEISLQESELKFSAEPLSVDIKRHDVEKEATSLRVDMRAQDIQTEGQGIKLKLPKFGINLPEVKGPNIHLSTAKPVIDISLPEGKTEVHPPGAKLPEGAIEVKDDMREIEYESVDVKTKGPSFSLPKFGISKSEIKAPEADASLPIVDVSLPEVNAELEGPKTDITVSMGDTGQKFGSPTKFKLPSITLPTFGAKTSKEAVEISAVDVQGKGYDISLPEAELKLSAELLSVDIKGLDVELEESLNVDMKAQDFEIEEQGRKFKLPKFGISLPEVTGEKVGSSAAKTEIDISVPEGKMEVHPPDAKLPEGAIEVKANIPEIDSKGLDVKTKGPSFSFPKFGFSKSEVKDPKADASIPVVDVSLPQGKVELEGPNTDITVSMNDTEQKDETKFGSPTKFKLPSITLPKFGAKAPKGNVDIPAADLQAKGPEISLSEAEFKLTTEPLSVAIKGPDVELEKSLNVDMKAQDIQTEGQGIKFKLPKFGISLPEVKGPKIGSSADKPEIDISLPEGKMEGHPPDAKLLEGAIEVKADIPEIDSESLDVKTKRPSFSFPKFGFSKSEMKAPKADASLPVVDVSLQEGNVELEGPNTGITGSMGDTGQKDETKFGSPTKFKLPSITLPKFGAKAPKGTVELSAVDVQGKGYDISLPEAELKLSAEPLSVDIKGPDVELKKSLNVDMKAQDFEIEQQGSKFKLPKFGISLPEVKGPKIDSSAAKIEIDISVPEGKMEVHPPDAKLPEGAIEVKANLPEIDSESLDVKTKGPGLSFPKFGFSKSEIKDPKAVASLPVVDVSLPEGKVEREGPKADITVSMGDTGHKDETKFGSPTKFKLPSITLPKFGAKAQKGNIDIPAVDVQAKGPEISLPEAELKLSAEPLSVDIKGPDLELEKSLNVDVKAQDIQTEGQGIKFKLPKFGINLPEVKGPKIGSRVAKTEIDISLPEGKMEVHPPDAKLPEGAIDVKADTPEIDSKGLDVKAKRPSFSFPKFGFSKSEVKAPKTDASLSVVDVSLPQGKVELEEPIADITVSMGDTGQKDETKFGSPTKFKLPSITLPKAGAKAPKGTVEISTVDVQGKGYDISLPEAELKLSAEPLSADIMRPDLELKEKTPSVDVKAQDIQTEGHGSKFKLPKFGISLPEVTGPKVGSSAAKTEIDISLPKGKMEVHPLDAKLPEGGIDVKADIPEIDSKGLDVKYKGPSFSFPKFGFSKSETKAPKADVSIPAVDVSLPEGKVELEGPKADITVSMGDTGQKDETKFGSPTKFKLPSITLPKFGAKGPKGNVDIPAVHVQAKVPEISLPEAELKLSAKPLSVDVTGPDVKLQKSLNVDVKAQDIPTEEQGSTFKLPKFGIGLPEVTGPKVDSRAATTEIDISLPEGKMEVHPPDAKLPEGAIDVEVDTPKIDSKGLDVKTKGPSFSFPKFGFSKSEVKAPKADASFPVVDVSFPEGEVEFEGPNTDITVSMGDTGQKDETKFGSPTKFKLPSITLPKFGAKAPKGTVEISTVDVHGKGYDISLPEAELKLTPEPLSADITRPDLELKEKSVSLDVKAQDIQNEGQGMKFKLPKFGIGLPEVKGPKISSSAAKTEIDIYLPEGKMEVHPPDVKLPEGAIDVKANIPEIDSKGLEVKTKRPSFSFPKFGFSKSEIKDPKADASLPAVDVSLPEGNVELEGPNTDITVSVGDTGQKDETKFGSPTKFKLPSITLPKFGAKTPKGNVDIPAADLQAKGPDISLPETELELSAKQLSVDIKGPDVEKEGKSLRMDMKAHDIQTEGQGMKFKLPKFGISLPEVKGPKIDSSAAKPDIDISLPEGKMKAHPPDAKLLEGAIEVKADIPEIDSESLDVKTKSSSFSFPKFGFSKSEVKDPKADASLPAVDVSLSEGKVEFEGPKADITASIGDTGQKDETKFGSPTKFKLPSITLPKFGAKVPTGNADIPNVDVQAKGPEISLPEAELKLSAEPLSVDIKGPDVELEKSLNVDVKAQDIQTEGQGIKFKLPKFGIGLPEVKGPKISSSAAKKEIDISLSEPKMQVHPPDAKLPEGAIEVKADKPKIDSKGLDVKTKGPSFSFPKFGFSKSEIKAPKADASIPAVDVSLPEGKVELEGPKADITVSMGDTGQKDETKFGSPTKFKLPSITLPKFGAKVPTGNADIPDVDLQVKGPEISLPEAELKLSAEPLSVDIKGPDVEIEKSLNVDVKAQDIQIEEQGIKFKLPKFGINLPEVKGPKIGSSEANTEIDISLPEAKMQVHQPDAKLPEGAIEVKVDKPKIDSKGLDVKTKGPSFSFPKFGFSKSEIKAPKADASIPAFDVSLSEGKVELEGPKADITVSVGDTGQKDETKFGSPTKFKLPSITLPKFGAKVPTGNADIPDVDVQAKGPEISLPEAELKLSAEPLSVDTKGTDVEIEKSLNVDVKAQDIQIEEQGIKFKLPKFGISLPEVKGPKIGSSEANTEIDISLPEVKMQVHPPDAKLPEGAIEVKADKPKIDSKGLDVKTKGPIFSFPKFGFSKSEIKAPKAGASIPAVDVSLPEGKVELEGPKADITVSVGDTGQKDETKFGSPTKFKLPSITLPKFGAKVPTGNADIPVVDLQAKGPEISLPEAELKLSAEPLSVAIKGPDVEIEKSLNVDVKAQDIQIEEQGIKFKLPKFGISLPEVKGPKIGSSEANTEIDISLPEAKMQVHPPDAKLPEGAIEVKVDKPKIDSKGLDVKTKGPSFSFPKFGFSKSEIKAPKADTSIPAVDVSLPEGKLELEGPKADITVSMGDTGQKDETKFGSPTKFKLPSITLPKFGAKAPKGKVDMPAVDVQIKGHDISLPDTELALSAEPLPADVIVSDFNMQDISLSVDMKAQNIHTEGQGSKFKLPKFGIGLPEVKGPRAGLSEAKKGLDISLPEGKMEVHPPNVEISEEISVPEKDIEFNACDKHLKLYDSQAEVEIKGTIQKPPETAVKTEQEEQGTLSKFKLPTIKMSKITISKTKSQDGDNDTGMRVHVPEAILESKHKEAQGQEKSSKFTIPTLGNVLRGFDVEFNVPTLDETERAKTETAPAKQEFHLPSEGGKIADSEANLENNEKEIMVQTDQKPEDDEKQTKPEKSSWFRFPKFSSPTKTVKVVEKESSQPSKENEESSVNDNKEREPELSSARETEEDSVSPTLSLRSSDAFADVSSAQTTEQVGLSLTSPTKVKVKYSESRSTVEIGDLHGDIITSTARTKLITMEPHQPEKVNIPCSSEMSSSSVDTMRQLSGEIHIIVSNVQNVPSTQHTTIITNVDTQDIQSLPLEGAAMQSDTVLSVQNTRVQKERHTVVERHIVKEMSGEEKVFVTRRTQVFEGDSVEPISDDAAFSIQKLRDTVRTEKMRFFESAESNEQNAMSDETCLKYIDSSTEENEGK</sequence>
<keyword evidence="6" id="KW-1185">Reference proteome</keyword>
<feature type="region of interest" description="Disordered" evidence="3">
    <location>
        <begin position="99"/>
        <end position="214"/>
    </location>
</feature>
<comment type="subcellular location">
    <subcellularLocation>
        <location evidence="1">Nucleus</location>
    </subcellularLocation>
</comment>
<dbReference type="GO" id="GO:0043034">
    <property type="term" value="C:costamere"/>
    <property type="evidence" value="ECO:0007669"/>
    <property type="project" value="TreeGrafter"/>
</dbReference>
<feature type="compositionally biased region" description="Basic and acidic residues" evidence="3">
    <location>
        <begin position="203"/>
        <end position="212"/>
    </location>
</feature>
<evidence type="ECO:0000256" key="2">
    <source>
        <dbReference type="ARBA" id="ARBA00023242"/>
    </source>
</evidence>
<dbReference type="Ensembl" id="ENSPNAT00000066094.1">
    <property type="protein sequence ID" value="ENSPNAP00000057163.1"/>
    <property type="gene ID" value="ENSPNAG00000031471.1"/>
</dbReference>
<dbReference type="SMART" id="SM00228">
    <property type="entry name" value="PDZ"/>
    <property type="match status" value="1"/>
</dbReference>
<feature type="region of interest" description="Disordered" evidence="3">
    <location>
        <begin position="2034"/>
        <end position="2062"/>
    </location>
</feature>
<dbReference type="InterPro" id="IPR001478">
    <property type="entry name" value="PDZ"/>
</dbReference>
<feature type="compositionally biased region" description="Basic residues" evidence="3">
    <location>
        <begin position="795"/>
        <end position="804"/>
    </location>
</feature>
<dbReference type="SUPFAM" id="SSF50156">
    <property type="entry name" value="PDZ domain-like"/>
    <property type="match status" value="1"/>
</dbReference>
<organism evidence="5 6">
    <name type="scientific">Pygocentrus nattereri</name>
    <name type="common">Red-bellied piranha</name>
    <dbReference type="NCBI Taxonomy" id="42514"/>
    <lineage>
        <taxon>Eukaryota</taxon>
        <taxon>Metazoa</taxon>
        <taxon>Chordata</taxon>
        <taxon>Craniata</taxon>
        <taxon>Vertebrata</taxon>
        <taxon>Euteleostomi</taxon>
        <taxon>Actinopterygii</taxon>
        <taxon>Neopterygii</taxon>
        <taxon>Teleostei</taxon>
        <taxon>Ostariophysi</taxon>
        <taxon>Characiformes</taxon>
        <taxon>Characoidei</taxon>
        <taxon>Pygocentrus</taxon>
    </lineage>
</organism>